<feature type="region of interest" description="Disordered" evidence="16">
    <location>
        <begin position="81"/>
        <end position="269"/>
    </location>
</feature>
<evidence type="ECO:0000256" key="5">
    <source>
        <dbReference type="ARBA" id="ARBA00022722"/>
    </source>
</evidence>
<dbReference type="InterPro" id="IPR027421">
    <property type="entry name" value="DNA_pol_lamdba_lyase_dom_sf"/>
</dbReference>
<dbReference type="InterPro" id="IPR006166">
    <property type="entry name" value="ERCC4_domain"/>
</dbReference>
<dbReference type="InterPro" id="IPR033309">
    <property type="entry name" value="Mus81"/>
</dbReference>
<evidence type="ECO:0000256" key="12">
    <source>
        <dbReference type="ARBA" id="ARBA00023204"/>
    </source>
</evidence>
<dbReference type="InterPro" id="IPR036388">
    <property type="entry name" value="WH-like_DNA-bd_sf"/>
</dbReference>
<feature type="domain" description="ERCC4" evidence="17">
    <location>
        <begin position="539"/>
        <end position="636"/>
    </location>
</feature>
<evidence type="ECO:0000256" key="1">
    <source>
        <dbReference type="ARBA" id="ARBA00001946"/>
    </source>
</evidence>
<dbReference type="Pfam" id="PF02732">
    <property type="entry name" value="ERCC4"/>
    <property type="match status" value="1"/>
</dbReference>
<evidence type="ECO:0000256" key="8">
    <source>
        <dbReference type="ARBA" id="ARBA00022763"/>
    </source>
</evidence>
<dbReference type="InterPro" id="IPR011335">
    <property type="entry name" value="Restrct_endonuc-II-like"/>
</dbReference>
<reference evidence="18 19" key="1">
    <citation type="submission" date="2019-09" db="EMBL/GenBank/DDBJ databases">
        <authorList>
            <person name="Brejova B."/>
        </authorList>
    </citation>
    <scope>NUCLEOTIDE SEQUENCE [LARGE SCALE GENOMIC DNA]</scope>
</reference>
<keyword evidence="5 15" id="KW-0540">Nuclease</keyword>
<dbReference type="Gene3D" id="1.10.150.110">
    <property type="entry name" value="DNA polymerase beta, N-terminal domain-like"/>
    <property type="match status" value="1"/>
</dbReference>
<evidence type="ECO:0000256" key="2">
    <source>
        <dbReference type="ARBA" id="ARBA00004123"/>
    </source>
</evidence>
<dbReference type="Pfam" id="PF21136">
    <property type="entry name" value="WHD_MUS81"/>
    <property type="match status" value="1"/>
</dbReference>
<dbReference type="GO" id="GO:0000712">
    <property type="term" value="P:resolution of meiotic recombination intermediates"/>
    <property type="evidence" value="ECO:0007669"/>
    <property type="project" value="TreeGrafter"/>
</dbReference>
<dbReference type="GO" id="GO:0008821">
    <property type="term" value="F:crossover junction DNA endonuclease activity"/>
    <property type="evidence" value="ECO:0007669"/>
    <property type="project" value="UniProtKB-UniRule"/>
</dbReference>
<keyword evidence="9 15" id="KW-0378">Hydrolase</keyword>
<dbReference type="SMART" id="SM00891">
    <property type="entry name" value="ERCC4"/>
    <property type="match status" value="1"/>
</dbReference>
<keyword evidence="10 15" id="KW-0460">Magnesium</keyword>
<dbReference type="InterPro" id="IPR010996">
    <property type="entry name" value="HHH_MUS81"/>
</dbReference>
<gene>
    <name evidence="18" type="ORF">SAPINGB_P003231</name>
</gene>
<dbReference type="CDD" id="cd20074">
    <property type="entry name" value="XPF_nuclease_Mus81"/>
    <property type="match status" value="1"/>
</dbReference>
<accession>A0A5E8BLT0</accession>
<dbReference type="SUPFAM" id="SSF47802">
    <property type="entry name" value="DNA polymerase beta, N-terminal domain-like"/>
    <property type="match status" value="1"/>
</dbReference>
<keyword evidence="11 15" id="KW-0233">DNA recombination</keyword>
<evidence type="ECO:0000256" key="3">
    <source>
        <dbReference type="ARBA" id="ARBA00010015"/>
    </source>
</evidence>
<proteinExistence type="inferred from homology"/>
<evidence type="ECO:0000259" key="17">
    <source>
        <dbReference type="SMART" id="SM00891"/>
    </source>
</evidence>
<dbReference type="GO" id="GO:0003677">
    <property type="term" value="F:DNA binding"/>
    <property type="evidence" value="ECO:0007669"/>
    <property type="project" value="UniProtKB-UniRule"/>
</dbReference>
<keyword evidence="12 15" id="KW-0234">DNA repair</keyword>
<evidence type="ECO:0000313" key="18">
    <source>
        <dbReference type="EMBL" id="VVT51842.1"/>
    </source>
</evidence>
<dbReference type="PANTHER" id="PTHR13451">
    <property type="entry name" value="CLASS II CROSSOVER JUNCTION ENDONUCLEASE MUS81"/>
    <property type="match status" value="1"/>
</dbReference>
<evidence type="ECO:0000256" key="4">
    <source>
        <dbReference type="ARBA" id="ARBA00017114"/>
    </source>
</evidence>
<dbReference type="GO" id="GO:0000727">
    <property type="term" value="P:double-strand break repair via break-induced replication"/>
    <property type="evidence" value="ECO:0007669"/>
    <property type="project" value="UniProtKB-UniRule"/>
</dbReference>
<evidence type="ECO:0000256" key="13">
    <source>
        <dbReference type="ARBA" id="ARBA00023242"/>
    </source>
</evidence>
<evidence type="ECO:0000256" key="14">
    <source>
        <dbReference type="ARBA" id="ARBA00023254"/>
    </source>
</evidence>
<dbReference type="PANTHER" id="PTHR13451:SF0">
    <property type="entry name" value="CROSSOVER JUNCTION ENDONUCLEASE MUS81"/>
    <property type="match status" value="1"/>
</dbReference>
<keyword evidence="7 15" id="KW-0255">Endonuclease</keyword>
<organism evidence="18 19">
    <name type="scientific">Magnusiomyces paraingens</name>
    <dbReference type="NCBI Taxonomy" id="2606893"/>
    <lineage>
        <taxon>Eukaryota</taxon>
        <taxon>Fungi</taxon>
        <taxon>Dikarya</taxon>
        <taxon>Ascomycota</taxon>
        <taxon>Saccharomycotina</taxon>
        <taxon>Dipodascomycetes</taxon>
        <taxon>Dipodascales</taxon>
        <taxon>Dipodascaceae</taxon>
        <taxon>Magnusiomyces</taxon>
    </lineage>
</organism>
<dbReference type="InterPro" id="IPR047416">
    <property type="entry name" value="XPF_nuclease_Mus81"/>
</dbReference>
<dbReference type="FunFam" id="3.40.50.10130:FF:000003">
    <property type="entry name" value="Crossover junction endonuclease MUS81"/>
    <property type="match status" value="1"/>
</dbReference>
<evidence type="ECO:0000256" key="10">
    <source>
        <dbReference type="ARBA" id="ARBA00022842"/>
    </source>
</evidence>
<comment type="similarity">
    <text evidence="3 15">Belongs to the XPF family.</text>
</comment>
<evidence type="ECO:0000313" key="19">
    <source>
        <dbReference type="Proteomes" id="UP000398389"/>
    </source>
</evidence>
<feature type="compositionally biased region" description="Polar residues" evidence="16">
    <location>
        <begin position="142"/>
        <end position="158"/>
    </location>
</feature>
<comment type="subcellular location">
    <subcellularLocation>
        <location evidence="2 15">Nucleus</location>
    </subcellularLocation>
</comment>
<dbReference type="SUPFAM" id="SSF52980">
    <property type="entry name" value="Restriction endonuclease-like"/>
    <property type="match status" value="1"/>
</dbReference>
<evidence type="ECO:0000256" key="7">
    <source>
        <dbReference type="ARBA" id="ARBA00022759"/>
    </source>
</evidence>
<dbReference type="Gene3D" id="3.40.50.10130">
    <property type="match status" value="1"/>
</dbReference>
<evidence type="ECO:0000256" key="6">
    <source>
        <dbReference type="ARBA" id="ARBA00022723"/>
    </source>
</evidence>
<sequence>MVGPPASWNPLFVEWLQEIYEEAVASNKTSRPIIYKRAQTSLMQCPKQFDHPSKLVELRFFGPAICQKLEKKMQKYCNAKSIPMPESDSSSASAPQRSRSQHSSTGSIDIYYDSSNQQSQRARNSSSAARSRTLPDIPAPTLSASNPYRTTATSTPDFTTGGIGRSRAATTSQRKRKTPANSIVDPPRSTLSASNPYKTTTASTPDLAVSGIGSRRPVASQSRKSNTTTTSTIPISIDIEDDAAASSESQQTDSRQSKRQKSTRTYIPRPGSGGYAILITLFHNAEINGKSNGMSRDEITSIAHHLSNESFQSDFHAGRRYSAWNSIKKLIEKGLVYKNAVRNPKFFITDEGMLLADKILQAEKAAKKDTPLTTSAPGSFSNSYSAFSRPQSASASQTVGDFIDIDISDDDFEEIIRPPSTLASFSATTPNKNHTIELNSKETPKNNSNGLQDAWRLEKSKLTPNSQVRAELRRLTQLTGIQGNSISTANTITSLPVLPESSPIKQNIEDCEMVRQIEEIGADGRYDRVIWGSNDYRIGLLIDNREVRSVEDRNYFINKLEEQGVLVEERALAVSDVVWIARHKRTGKVAVLDFILERKRLDDLLSSIRDGRFSEQKHRLKKTGISNITYLIEEYNINERTATISQTIATAMSQAITVDDFFLKRTASSESTVTFLAMMTKRIEHEYRGTDLYFIIPRISTPSSYRYAILRARMKIDSRKKNGQINSSMCNEPMGEGNLCLGVDFEVFQTALSKSGMVTVKELYIRMLQVIKGVTLEKAKMIQNSYPTPRSLVDAYDKEATEEDKKNMIFRKFGSNITKLRIRKELSEKIYLQWGCLS</sequence>
<keyword evidence="6 15" id="KW-0479">Metal-binding</keyword>
<dbReference type="GO" id="GO:0005634">
    <property type="term" value="C:nucleus"/>
    <property type="evidence" value="ECO:0007669"/>
    <property type="project" value="UniProtKB-SubCell"/>
</dbReference>
<dbReference type="GO" id="GO:0031573">
    <property type="term" value="P:mitotic intra-S DNA damage checkpoint signaling"/>
    <property type="evidence" value="ECO:0007669"/>
    <property type="project" value="TreeGrafter"/>
</dbReference>
<keyword evidence="14" id="KW-0469">Meiosis</keyword>
<feature type="compositionally biased region" description="Low complexity" evidence="16">
    <location>
        <begin position="114"/>
        <end position="132"/>
    </location>
</feature>
<dbReference type="InterPro" id="IPR042530">
    <property type="entry name" value="EME1/EME2_C"/>
</dbReference>
<keyword evidence="8 15" id="KW-0227">DNA damage</keyword>
<evidence type="ECO:0000256" key="16">
    <source>
        <dbReference type="SAM" id="MobiDB-lite"/>
    </source>
</evidence>
<feature type="compositionally biased region" description="Low complexity" evidence="16">
    <location>
        <begin position="87"/>
        <end position="104"/>
    </location>
</feature>
<dbReference type="GO" id="GO:0048476">
    <property type="term" value="C:Holliday junction resolvase complex"/>
    <property type="evidence" value="ECO:0007669"/>
    <property type="project" value="UniProtKB-UniRule"/>
</dbReference>
<protein>
    <recommendedName>
        <fullName evidence="4 15">Crossover junction endonuclease MUS81</fullName>
        <ecNumber evidence="15">3.1.22.-</ecNumber>
    </recommendedName>
</protein>
<dbReference type="GO" id="GO:0046872">
    <property type="term" value="F:metal ion binding"/>
    <property type="evidence" value="ECO:0007669"/>
    <property type="project" value="UniProtKB-UniRule"/>
</dbReference>
<comment type="subunit">
    <text evidence="15">Interacts with EME1.</text>
</comment>
<feature type="compositionally biased region" description="Polar residues" evidence="16">
    <location>
        <begin position="189"/>
        <end position="204"/>
    </location>
</feature>
<dbReference type="EMBL" id="CABVLU010000002">
    <property type="protein sequence ID" value="VVT51842.1"/>
    <property type="molecule type" value="Genomic_DNA"/>
</dbReference>
<keyword evidence="19" id="KW-1185">Reference proteome</keyword>
<keyword evidence="13 15" id="KW-0539">Nucleus</keyword>
<dbReference type="GeneID" id="43582049"/>
<comment type="cofactor">
    <cofactor evidence="1 15">
        <name>Mg(2+)</name>
        <dbReference type="ChEBI" id="CHEBI:18420"/>
    </cofactor>
</comment>
<dbReference type="Pfam" id="PF21292">
    <property type="entry name" value="EME1-MUS81_C"/>
    <property type="match status" value="1"/>
</dbReference>
<dbReference type="OrthoDB" id="5963188at2759"/>
<dbReference type="GO" id="GO:0006308">
    <property type="term" value="P:DNA catabolic process"/>
    <property type="evidence" value="ECO:0007669"/>
    <property type="project" value="UniProtKB-UniRule"/>
</dbReference>
<dbReference type="EC" id="3.1.22.-" evidence="15"/>
<comment type="function">
    <text evidence="15">Interacts with EME1 to form a DNA structure-specific endonuclease with substrate preference for branched DNA structures with a 5'-end at the branch nick. Typical substrates include 3'-flap structures, D-loops, replication forks and nicked Holliday junctions. May be required in mitosis for the processing of stalled or collapsed replication fork intermediates. May be required in meiosis for the repair of meiosis-specific double strand breaks subsequent to single-end invasion (SEI).</text>
</comment>
<dbReference type="Gene3D" id="1.10.150.670">
    <property type="entry name" value="Crossover junction endonuclease EME1, DNA-binding domain"/>
    <property type="match status" value="1"/>
</dbReference>
<dbReference type="InterPro" id="IPR047417">
    <property type="entry name" value="WHD_MUS81"/>
</dbReference>
<dbReference type="RefSeq" id="XP_031853840.1">
    <property type="nucleotide sequence ID" value="XM_031997949.1"/>
</dbReference>
<dbReference type="AlphaFoldDB" id="A0A5E8BLT0"/>
<evidence type="ECO:0000256" key="15">
    <source>
        <dbReference type="RuleBase" id="RU369042"/>
    </source>
</evidence>
<evidence type="ECO:0000256" key="11">
    <source>
        <dbReference type="ARBA" id="ARBA00023172"/>
    </source>
</evidence>
<dbReference type="CDD" id="cd21036">
    <property type="entry name" value="WH_MUS81"/>
    <property type="match status" value="1"/>
</dbReference>
<dbReference type="Pfam" id="PF14716">
    <property type="entry name" value="HHH_8"/>
    <property type="match status" value="1"/>
</dbReference>
<dbReference type="Proteomes" id="UP000398389">
    <property type="component" value="Unassembled WGS sequence"/>
</dbReference>
<name>A0A5E8BLT0_9ASCO</name>
<feature type="compositionally biased region" description="Low complexity" evidence="16">
    <location>
        <begin position="220"/>
        <end position="237"/>
    </location>
</feature>
<dbReference type="GO" id="GO:0048257">
    <property type="term" value="F:3'-flap endonuclease activity"/>
    <property type="evidence" value="ECO:0007669"/>
    <property type="project" value="TreeGrafter"/>
</dbReference>
<dbReference type="Gene3D" id="1.10.10.10">
    <property type="entry name" value="Winged helix-like DNA-binding domain superfamily/Winged helix DNA-binding domain"/>
    <property type="match status" value="1"/>
</dbReference>
<evidence type="ECO:0000256" key="9">
    <source>
        <dbReference type="ARBA" id="ARBA00022801"/>
    </source>
</evidence>